<sequence length="59" mass="6821">MGAIWKETTIEWMDELVEWSAEIATRAHREKGGRKRVDIFPLVSSWRPVFGVDSGGHFF</sequence>
<reference evidence="1 2" key="1">
    <citation type="submission" date="2016-10" db="EMBL/GenBank/DDBJ databases">
        <title>Genome sequence of the ascomycete fungus Penicillium subrubescens.</title>
        <authorList>
            <person name="De Vries R.P."/>
            <person name="Peng M."/>
            <person name="Dilokpimol A."/>
            <person name="Hilden K."/>
            <person name="Makela M.R."/>
            <person name="Grigoriev I."/>
            <person name="Riley R."/>
            <person name="Granchi Z."/>
        </authorList>
    </citation>
    <scope>NUCLEOTIDE SEQUENCE [LARGE SCALE GENOMIC DNA]</scope>
    <source>
        <strain evidence="1 2">CBS 132785</strain>
    </source>
</reference>
<comment type="caution">
    <text evidence="1">The sequence shown here is derived from an EMBL/GenBank/DDBJ whole genome shotgun (WGS) entry which is preliminary data.</text>
</comment>
<dbReference type="Proteomes" id="UP000186955">
    <property type="component" value="Unassembled WGS sequence"/>
</dbReference>
<protein>
    <submittedName>
        <fullName evidence="1">Uncharacterized protein</fullName>
    </submittedName>
</protein>
<evidence type="ECO:0000313" key="2">
    <source>
        <dbReference type="Proteomes" id="UP000186955"/>
    </source>
</evidence>
<name>A0A1Q5T2S2_9EURO</name>
<gene>
    <name evidence="1" type="ORF">PENSUB_11808</name>
</gene>
<accession>A0A1Q5T2S2</accession>
<dbReference type="EMBL" id="MNBE01000719">
    <property type="protein sequence ID" value="OKO94541.1"/>
    <property type="molecule type" value="Genomic_DNA"/>
</dbReference>
<organism evidence="1 2">
    <name type="scientific">Penicillium subrubescens</name>
    <dbReference type="NCBI Taxonomy" id="1316194"/>
    <lineage>
        <taxon>Eukaryota</taxon>
        <taxon>Fungi</taxon>
        <taxon>Dikarya</taxon>
        <taxon>Ascomycota</taxon>
        <taxon>Pezizomycotina</taxon>
        <taxon>Eurotiomycetes</taxon>
        <taxon>Eurotiomycetidae</taxon>
        <taxon>Eurotiales</taxon>
        <taxon>Aspergillaceae</taxon>
        <taxon>Penicillium</taxon>
    </lineage>
</organism>
<evidence type="ECO:0000313" key="1">
    <source>
        <dbReference type="EMBL" id="OKO94541.1"/>
    </source>
</evidence>
<dbReference type="AlphaFoldDB" id="A0A1Q5T2S2"/>
<proteinExistence type="predicted"/>
<keyword evidence="2" id="KW-1185">Reference proteome</keyword>